<dbReference type="EMBL" id="LGUV01000050">
    <property type="protein sequence ID" value="KOG56413.1"/>
    <property type="molecule type" value="Genomic_DNA"/>
</dbReference>
<evidence type="ECO:0000256" key="2">
    <source>
        <dbReference type="SAM" id="Phobius"/>
    </source>
</evidence>
<dbReference type="PATRIC" id="fig|1961.12.peg.1737"/>
<keyword evidence="2" id="KW-0472">Membrane</keyword>
<evidence type="ECO:0000313" key="4">
    <source>
        <dbReference type="Proteomes" id="UP000037084"/>
    </source>
</evidence>
<sequence length="267" mass="27678">MSRTRGTWNSKGIWAAGVALAAVLVLTAYSMLAGGDDGADAPAKSGASASPGATGAASPAPTYAAPADWTEPERWTALPRGQRTDDRGSQVGFPHTVEGAAAMAAAASATRIEGETSTTDEQLRIYHSYMGKSDQTAENAKKIDTAGQQADAALSQEMGVSAGQPLPSGAYVRGTVVGYKVVKKAADEVSVWLLTRVVQKTGETKQEDGSYTRTLLGVQWQDGDWKLTAAATSRAQQDVAGDAQPPMVAPGDAEFNTGGWTAIREAS</sequence>
<reference evidence="4" key="1">
    <citation type="submission" date="2015-07" db="EMBL/GenBank/DDBJ databases">
        <authorList>
            <consortium name="Consortium for Microbial Forensics and Genomics (microFORGE)"/>
            <person name="Knight B.M."/>
            <person name="Roberts D.P."/>
            <person name="Lin D."/>
            <person name="Hari K."/>
            <person name="Fletcher J."/>
            <person name="Melcher U."/>
            <person name="Blagden T."/>
            <person name="Winegar R.A."/>
        </authorList>
    </citation>
    <scope>NUCLEOTIDE SEQUENCE [LARGE SCALE GENOMIC DNA]</scope>
    <source>
        <strain evidence="4">NRRL B-1447</strain>
    </source>
</reference>
<protein>
    <submittedName>
        <fullName evidence="3">Uncharacterized protein</fullName>
    </submittedName>
</protein>
<feature type="transmembrane region" description="Helical" evidence="2">
    <location>
        <begin position="12"/>
        <end position="32"/>
    </location>
</feature>
<proteinExistence type="predicted"/>
<name>A0A0L8N1E6_STRVG</name>
<evidence type="ECO:0000313" key="3">
    <source>
        <dbReference type="EMBL" id="KOG56413.1"/>
    </source>
</evidence>
<keyword evidence="2" id="KW-0812">Transmembrane</keyword>
<dbReference type="Proteomes" id="UP000037084">
    <property type="component" value="Unassembled WGS sequence"/>
</dbReference>
<dbReference type="AlphaFoldDB" id="A0A0L8N1E6"/>
<dbReference type="OrthoDB" id="4306465at2"/>
<feature type="region of interest" description="Disordered" evidence="1">
    <location>
        <begin position="239"/>
        <end position="260"/>
    </location>
</feature>
<organism evidence="3 4">
    <name type="scientific">Streptomyces virginiae</name>
    <name type="common">Streptomyces cinnamonensis</name>
    <dbReference type="NCBI Taxonomy" id="1961"/>
    <lineage>
        <taxon>Bacteria</taxon>
        <taxon>Bacillati</taxon>
        <taxon>Actinomycetota</taxon>
        <taxon>Actinomycetes</taxon>
        <taxon>Kitasatosporales</taxon>
        <taxon>Streptomycetaceae</taxon>
        <taxon>Streptomyces</taxon>
    </lineage>
</organism>
<dbReference type="RefSeq" id="WP_053169070.1">
    <property type="nucleotide sequence ID" value="NZ_LGUV01000050.1"/>
</dbReference>
<evidence type="ECO:0000256" key="1">
    <source>
        <dbReference type="SAM" id="MobiDB-lite"/>
    </source>
</evidence>
<keyword evidence="2" id="KW-1133">Transmembrane helix</keyword>
<comment type="caution">
    <text evidence="3">The sequence shown here is derived from an EMBL/GenBank/DDBJ whole genome shotgun (WGS) entry which is preliminary data.</text>
</comment>
<feature type="region of interest" description="Disordered" evidence="1">
    <location>
        <begin position="38"/>
        <end position="72"/>
    </location>
</feature>
<gene>
    <name evidence="3" type="ORF">ADK75_07575</name>
</gene>
<feature type="compositionally biased region" description="Low complexity" evidence="1">
    <location>
        <begin position="40"/>
        <end position="68"/>
    </location>
</feature>
<accession>A0A0L8N1E6</accession>